<evidence type="ECO:0000313" key="9">
    <source>
        <dbReference type="Proteomes" id="UP000067689"/>
    </source>
</evidence>
<dbReference type="STRING" id="2041.AERYTH_01690"/>
<dbReference type="PROSITE" id="PS51462">
    <property type="entry name" value="NUDIX"/>
    <property type="match status" value="1"/>
</dbReference>
<dbReference type="EMBL" id="CP011502">
    <property type="protein sequence ID" value="ALX03496.1"/>
    <property type="molecule type" value="Genomic_DNA"/>
</dbReference>
<dbReference type="Gene3D" id="3.90.79.10">
    <property type="entry name" value="Nucleoside Triphosphate Pyrophosphohydrolase"/>
    <property type="match status" value="1"/>
</dbReference>
<dbReference type="SUPFAM" id="SSF55811">
    <property type="entry name" value="Nudix"/>
    <property type="match status" value="1"/>
</dbReference>
<keyword evidence="4" id="KW-0378">Hydrolase</keyword>
<keyword evidence="5" id="KW-0460">Magnesium</keyword>
<dbReference type="PANTHER" id="PTHR12318:SF0">
    <property type="entry name" value="ACYL-COENZYME A DIPHOSPHATASE NUDT19"/>
    <property type="match status" value="1"/>
</dbReference>
<evidence type="ECO:0000259" key="7">
    <source>
        <dbReference type="PROSITE" id="PS51462"/>
    </source>
</evidence>
<accession>A0A0U3SYA2</accession>
<evidence type="ECO:0000256" key="2">
    <source>
        <dbReference type="ARBA" id="ARBA00001946"/>
    </source>
</evidence>
<evidence type="ECO:0000313" key="8">
    <source>
        <dbReference type="EMBL" id="ALX03496.1"/>
    </source>
</evidence>
<feature type="domain" description="Nudix hydrolase" evidence="7">
    <location>
        <begin position="18"/>
        <end position="221"/>
    </location>
</feature>
<keyword evidence="3" id="KW-0479">Metal-binding</keyword>
<dbReference type="InterPro" id="IPR015797">
    <property type="entry name" value="NUDIX_hydrolase-like_dom_sf"/>
</dbReference>
<dbReference type="PANTHER" id="PTHR12318">
    <property type="entry name" value="TESTOSTERONE-REGULATED PROTEIN RP2"/>
    <property type="match status" value="1"/>
</dbReference>
<gene>
    <name evidence="8" type="ORF">AERYTH_01690</name>
</gene>
<protein>
    <recommendedName>
        <fullName evidence="7">Nudix hydrolase domain-containing protein</fullName>
    </recommendedName>
</protein>
<evidence type="ECO:0000256" key="6">
    <source>
        <dbReference type="ARBA" id="ARBA00023211"/>
    </source>
</evidence>
<dbReference type="AlphaFoldDB" id="A0A0U3SYA2"/>
<comment type="cofactor">
    <cofactor evidence="1">
        <name>Mn(2+)</name>
        <dbReference type="ChEBI" id="CHEBI:29035"/>
    </cofactor>
</comment>
<reference evidence="8 9" key="1">
    <citation type="journal article" date="1991" name="Int. J. Syst. Bacteriol.">
        <title>Description of the erythromycin-producing bacterium Arthrobacter sp. strain NRRL B-3381 as Aeromicrobium erythreum gen. nov., sp. nov.</title>
        <authorList>
            <person name="Miller E.S."/>
            <person name="Woese C.R."/>
            <person name="Brenner S."/>
        </authorList>
    </citation>
    <scope>NUCLEOTIDE SEQUENCE [LARGE SCALE GENOMIC DNA]</scope>
    <source>
        <strain evidence="8 9">AR18</strain>
    </source>
</reference>
<organism evidence="8 9">
    <name type="scientific">Aeromicrobium erythreum</name>
    <dbReference type="NCBI Taxonomy" id="2041"/>
    <lineage>
        <taxon>Bacteria</taxon>
        <taxon>Bacillati</taxon>
        <taxon>Actinomycetota</taxon>
        <taxon>Actinomycetes</taxon>
        <taxon>Propionibacteriales</taxon>
        <taxon>Nocardioidaceae</taxon>
        <taxon>Aeromicrobium</taxon>
    </lineage>
</organism>
<comment type="cofactor">
    <cofactor evidence="2">
        <name>Mg(2+)</name>
        <dbReference type="ChEBI" id="CHEBI:18420"/>
    </cofactor>
</comment>
<dbReference type="KEGG" id="aer:AERYTH_01690"/>
<evidence type="ECO:0000256" key="1">
    <source>
        <dbReference type="ARBA" id="ARBA00001936"/>
    </source>
</evidence>
<dbReference type="InterPro" id="IPR000086">
    <property type="entry name" value="NUDIX_hydrolase_dom"/>
</dbReference>
<evidence type="ECO:0000256" key="3">
    <source>
        <dbReference type="ARBA" id="ARBA00022723"/>
    </source>
</evidence>
<dbReference type="Proteomes" id="UP000067689">
    <property type="component" value="Chromosome"/>
</dbReference>
<dbReference type="GO" id="GO:0016818">
    <property type="term" value="F:hydrolase activity, acting on acid anhydrides, in phosphorus-containing anhydrides"/>
    <property type="evidence" value="ECO:0007669"/>
    <property type="project" value="InterPro"/>
</dbReference>
<dbReference type="PATRIC" id="fig|2041.4.peg.356"/>
<keyword evidence="6" id="KW-0464">Manganese</keyword>
<evidence type="ECO:0000256" key="4">
    <source>
        <dbReference type="ARBA" id="ARBA00022801"/>
    </source>
</evidence>
<dbReference type="InterPro" id="IPR039121">
    <property type="entry name" value="NUDT19"/>
</dbReference>
<sequence>MPDVFRDRVATWDGTPAPTRAAATIALVRPGVGGPETYLLRRQQTMAFAPGMYVFPGGGLQESDREVVGWVGPSSSQWGERLGCDPDTARALVVAAVRETFEESGILFAGADEHSVVADTSSPELQKARLDLDAGELSFGDFLGARDLVLRSDLLGAWSHWITPAFEPRRYDTRFFVAAVPRGQSVGTLPGEADRATWASIASVLEAVKAGEAAMLPPTWITCRELAQADPTTLVDDARAREVRPIEPRLVKVDGEWFLDNPIEEEAHG</sequence>
<keyword evidence="9" id="KW-1185">Reference proteome</keyword>
<dbReference type="CDD" id="cd18870">
    <property type="entry name" value="NUDIX_AcylCoAdiphos_Nudt19"/>
    <property type="match status" value="1"/>
</dbReference>
<proteinExistence type="predicted"/>
<evidence type="ECO:0000256" key="5">
    <source>
        <dbReference type="ARBA" id="ARBA00022842"/>
    </source>
</evidence>
<name>A0A0U3SYA2_9ACTN</name>
<dbReference type="GO" id="GO:0046872">
    <property type="term" value="F:metal ion binding"/>
    <property type="evidence" value="ECO:0007669"/>
    <property type="project" value="UniProtKB-KW"/>
</dbReference>